<gene>
    <name evidence="5" type="ORF">LARV_01443</name>
</gene>
<dbReference type="PANTHER" id="PTHR46268">
    <property type="entry name" value="STRESS RESPONSE PROTEIN NHAX"/>
    <property type="match status" value="1"/>
</dbReference>
<dbReference type="PANTHER" id="PTHR46268:SF27">
    <property type="entry name" value="UNIVERSAL STRESS PROTEIN RV2623"/>
    <property type="match status" value="1"/>
</dbReference>
<dbReference type="AlphaFoldDB" id="A0A0S7BHI2"/>
<keyword evidence="3" id="KW-0067">ATP-binding</keyword>
<dbReference type="Gene3D" id="3.40.50.620">
    <property type="entry name" value="HUPs"/>
    <property type="match status" value="2"/>
</dbReference>
<organism evidence="5">
    <name type="scientific">Longilinea arvoryzae</name>
    <dbReference type="NCBI Taxonomy" id="360412"/>
    <lineage>
        <taxon>Bacteria</taxon>
        <taxon>Bacillati</taxon>
        <taxon>Chloroflexota</taxon>
        <taxon>Anaerolineae</taxon>
        <taxon>Anaerolineales</taxon>
        <taxon>Anaerolineaceae</taxon>
        <taxon>Longilinea</taxon>
    </lineage>
</organism>
<dbReference type="PRINTS" id="PR01438">
    <property type="entry name" value="UNVRSLSTRESS"/>
</dbReference>
<dbReference type="InterPro" id="IPR006015">
    <property type="entry name" value="Universal_stress_UspA"/>
</dbReference>
<accession>A0A0S7BHI2</accession>
<dbReference type="OrthoDB" id="9794782at2"/>
<dbReference type="EMBL" id="DF967972">
    <property type="protein sequence ID" value="GAP13688.1"/>
    <property type="molecule type" value="Genomic_DNA"/>
</dbReference>
<dbReference type="SUPFAM" id="SSF52402">
    <property type="entry name" value="Adenine nucleotide alpha hydrolases-like"/>
    <property type="match status" value="2"/>
</dbReference>
<evidence type="ECO:0000313" key="6">
    <source>
        <dbReference type="Proteomes" id="UP000055060"/>
    </source>
</evidence>
<dbReference type="STRING" id="360412.LARV_01443"/>
<dbReference type="GO" id="GO:0005524">
    <property type="term" value="F:ATP binding"/>
    <property type="evidence" value="ECO:0007669"/>
    <property type="project" value="UniProtKB-KW"/>
</dbReference>
<feature type="domain" description="UspA" evidence="4">
    <location>
        <begin position="152"/>
        <end position="298"/>
    </location>
</feature>
<proteinExistence type="inferred from homology"/>
<dbReference type="InterPro" id="IPR014729">
    <property type="entry name" value="Rossmann-like_a/b/a_fold"/>
</dbReference>
<dbReference type="InterPro" id="IPR006016">
    <property type="entry name" value="UspA"/>
</dbReference>
<dbReference type="RefSeq" id="WP_075073009.1">
    <property type="nucleotide sequence ID" value="NZ_DF967972.1"/>
</dbReference>
<dbReference type="Pfam" id="PF00582">
    <property type="entry name" value="Usp"/>
    <property type="match status" value="2"/>
</dbReference>
<keyword evidence="6" id="KW-1185">Reference proteome</keyword>
<evidence type="ECO:0000256" key="2">
    <source>
        <dbReference type="ARBA" id="ARBA00022741"/>
    </source>
</evidence>
<evidence type="ECO:0000259" key="4">
    <source>
        <dbReference type="Pfam" id="PF00582"/>
    </source>
</evidence>
<name>A0A0S7BHI2_9CHLR</name>
<evidence type="ECO:0000313" key="5">
    <source>
        <dbReference type="EMBL" id="GAP13688.1"/>
    </source>
</evidence>
<feature type="domain" description="UspA" evidence="4">
    <location>
        <begin position="1"/>
        <end position="138"/>
    </location>
</feature>
<comment type="similarity">
    <text evidence="1">Belongs to the universal stress protein A family.</text>
</comment>
<dbReference type="CDD" id="cd00293">
    <property type="entry name" value="USP-like"/>
    <property type="match status" value="2"/>
</dbReference>
<reference evidence="5" key="1">
    <citation type="submission" date="2015-07" db="EMBL/GenBank/DDBJ databases">
        <title>Draft Genome Sequences of Anaerolinea thermolimosa IMO-1, Bellilinea caldifistulae GOMI-1, Leptolinea tardivitalis YMTK-2, Levilinea saccharolytica KIBI-1,Longilinea arvoryzae KOME-1, Previously Described as Members of the Anaerolineaceae (Chloroflexi).</title>
        <authorList>
            <person name="Sekiguchi Y."/>
            <person name="Ohashi A."/>
            <person name="Matsuura N."/>
            <person name="Tourlousse M.D."/>
        </authorList>
    </citation>
    <scope>NUCLEOTIDE SEQUENCE [LARGE SCALE GENOMIC DNA]</scope>
    <source>
        <strain evidence="5">KOME-1</strain>
    </source>
</reference>
<protein>
    <submittedName>
        <fullName evidence="5">Universal stress protein UspA</fullName>
    </submittedName>
</protein>
<sequence length="301" mass="32095">MFEHILVPLDGSGLAEAAIPPAAALSRKLGSEVTLLHVIEKNAPPEIHGQRHLTAEEDARRYLKEIAEGHFFDPSVQVNTHVHAEEQSQVARSIVEHSHEFKPDLIILCAHGAGGLRDFVVGSIPQQVISAGTVPVLLLQPETGTEYQSLEFKRLLVALDGESDHDYSLVVAGELARKIEAELHLIRVVPTLSTLNAEDAASGTLLPAATNAMLEIAEDEACEYLQEKVNALTAAGIAAGAEVQRGDPAIEVVNAADRQEADLILLATHGKKGMGALWAGSVAPQIVARTHRPILLVPVAA</sequence>
<evidence type="ECO:0000256" key="1">
    <source>
        <dbReference type="ARBA" id="ARBA00008791"/>
    </source>
</evidence>
<evidence type="ECO:0000256" key="3">
    <source>
        <dbReference type="ARBA" id="ARBA00022840"/>
    </source>
</evidence>
<dbReference type="Proteomes" id="UP000055060">
    <property type="component" value="Unassembled WGS sequence"/>
</dbReference>
<keyword evidence="2" id="KW-0547">Nucleotide-binding</keyword>